<gene>
    <name evidence="1" type="ORF">PGIGA_G00026620</name>
</gene>
<evidence type="ECO:0000313" key="1">
    <source>
        <dbReference type="EMBL" id="MCI4383453.1"/>
    </source>
</evidence>
<evidence type="ECO:0000313" key="2">
    <source>
        <dbReference type="Proteomes" id="UP000829447"/>
    </source>
</evidence>
<reference evidence="1 2" key="1">
    <citation type="journal article" date="2022" name="bioRxiv">
        <title>An ancient truncated duplication of the anti-Mullerian hormone receptor type 2 gene is a potential conserved master sex determinant in the Pangasiidae catfish family.</title>
        <authorList>
            <person name="Wen M."/>
            <person name="Pan Q."/>
            <person name="Jouanno E."/>
            <person name="Montfort J."/>
            <person name="Zahm M."/>
            <person name="Cabau C."/>
            <person name="Klopp C."/>
            <person name="Iampietro C."/>
            <person name="Roques C."/>
            <person name="Bouchez O."/>
            <person name="Castinel A."/>
            <person name="Donnadieu C."/>
            <person name="Parrinello H."/>
            <person name="Poncet C."/>
            <person name="Belmonte E."/>
            <person name="Gautier V."/>
            <person name="Avarre J.-C."/>
            <person name="Dugue R."/>
            <person name="Gustiano R."/>
            <person name="Ha T.T.T."/>
            <person name="Campet M."/>
            <person name="Sriphairoj K."/>
            <person name="Ribolli J."/>
            <person name="de Almeida F.L."/>
            <person name="Desvignes T."/>
            <person name="Postlethwait J.H."/>
            <person name="Bucao C.F."/>
            <person name="Robinson-Rechavi M."/>
            <person name="Bobe J."/>
            <person name="Herpin A."/>
            <person name="Guiguen Y."/>
        </authorList>
    </citation>
    <scope>NUCLEOTIDE SEQUENCE [LARGE SCALE GENOMIC DNA]</scope>
    <source>
        <strain evidence="1">YG-Dec2019</strain>
    </source>
</reference>
<sequence>MQQPLNLEGRKSGGSSGIQRLSAKCRGNGIRAKAACACSGGWREAVNGPAAENNVGIISETALTGNRGRGGLGQHTIPRHFWLLQKTTKMGHSAKTGKGSLFSFEPEEYNKMGSHGSKQTIHNGYSHHSRVSLTTLKWHSKLFRTGESCQTESSSMRWRKCQGQGLQHNSASVRDRSRECSFVENLHHTQTPLPLRKCALDLPTQFIGQRNCGVPVCVVAQQSGSVRESQAPGQTEANEHTFDKRQPPKTSCSSNPEDYSVDSTRQNFPNSMGHVAEDSDGSRSMHEVFFSTEVPQNINHNESSHKGDLQNMSDNGGQSLSGEAYIFKSKKTQRVLQDQIHKVVVNLEEVLRGLKEVHLEMKEVVQQIDQLTSSIDLGEEDSREASGRCSPSESVSASEEAKHIDTSIHNSGYPNNPSLVVSTVPRGARRLEACSKDHTQCESPPSVAPPAYPTALLSINKSGLKFNHGTTVSQIKGPKSEGNALSRSQKPPPYPLNSRTWRADKGKTPPYAGRRRLLSTTV</sequence>
<dbReference type="Proteomes" id="UP000829447">
    <property type="component" value="Linkage Group LG11"/>
</dbReference>
<protein>
    <submittedName>
        <fullName evidence="1">Uncharacterized protein</fullName>
    </submittedName>
</protein>
<organism evidence="1 2">
    <name type="scientific">Pangasianodon gigas</name>
    <name type="common">Mekong giant catfish</name>
    <name type="synonym">Pangasius gigas</name>
    <dbReference type="NCBI Taxonomy" id="30993"/>
    <lineage>
        <taxon>Eukaryota</taxon>
        <taxon>Metazoa</taxon>
        <taxon>Chordata</taxon>
        <taxon>Craniata</taxon>
        <taxon>Vertebrata</taxon>
        <taxon>Euteleostomi</taxon>
        <taxon>Actinopterygii</taxon>
        <taxon>Neopterygii</taxon>
        <taxon>Teleostei</taxon>
        <taxon>Ostariophysi</taxon>
        <taxon>Siluriformes</taxon>
        <taxon>Pangasiidae</taxon>
        <taxon>Pangasianodon</taxon>
    </lineage>
</organism>
<keyword evidence="2" id="KW-1185">Reference proteome</keyword>
<proteinExistence type="predicted"/>
<name>A0ACC5WWL2_PANGG</name>
<accession>A0ACC5WWL2</accession>
<comment type="caution">
    <text evidence="1">The sequence shown here is derived from an EMBL/GenBank/DDBJ whole genome shotgun (WGS) entry which is preliminary data.</text>
</comment>
<dbReference type="EMBL" id="CM040464">
    <property type="protein sequence ID" value="MCI4383453.1"/>
    <property type="molecule type" value="Genomic_DNA"/>
</dbReference>